<keyword evidence="2" id="KW-1185">Reference proteome</keyword>
<reference evidence="1 2" key="1">
    <citation type="submission" date="2012-06" db="EMBL/GenBank/DDBJ databases">
        <title>Finished chromosome of genome of Microcoleus sp. PCC 7113.</title>
        <authorList>
            <consortium name="US DOE Joint Genome Institute"/>
            <person name="Gugger M."/>
            <person name="Coursin T."/>
            <person name="Rippka R."/>
            <person name="Tandeau De Marsac N."/>
            <person name="Huntemann M."/>
            <person name="Wei C.-L."/>
            <person name="Han J."/>
            <person name="Detter J.C."/>
            <person name="Han C."/>
            <person name="Tapia R."/>
            <person name="Chen A."/>
            <person name="Kyrpides N."/>
            <person name="Mavromatis K."/>
            <person name="Markowitz V."/>
            <person name="Szeto E."/>
            <person name="Ivanova N."/>
            <person name="Pagani I."/>
            <person name="Pati A."/>
            <person name="Goodwin L."/>
            <person name="Nordberg H.P."/>
            <person name="Cantor M.N."/>
            <person name="Hua S.X."/>
            <person name="Woyke T."/>
            <person name="Kerfeld C.A."/>
        </authorList>
    </citation>
    <scope>NUCLEOTIDE SEQUENCE [LARGE SCALE GENOMIC DNA]</scope>
    <source>
        <strain evidence="1 2">PCC 7113</strain>
    </source>
</reference>
<sequence length="39" mass="4474">MTLADWELLQILDRLSAIPLRVDYRSLETLLLVKDSGES</sequence>
<name>K9WEA3_9CYAN</name>
<gene>
    <name evidence="1" type="ORF">Mic7113_2316</name>
</gene>
<proteinExistence type="predicted"/>
<organism evidence="1 2">
    <name type="scientific">Allocoleopsis franciscana PCC 7113</name>
    <dbReference type="NCBI Taxonomy" id="1173027"/>
    <lineage>
        <taxon>Bacteria</taxon>
        <taxon>Bacillati</taxon>
        <taxon>Cyanobacteriota</taxon>
        <taxon>Cyanophyceae</taxon>
        <taxon>Coleofasciculales</taxon>
        <taxon>Coleofasciculaceae</taxon>
        <taxon>Allocoleopsis</taxon>
        <taxon>Allocoleopsis franciscana</taxon>
    </lineage>
</organism>
<dbReference type="EMBL" id="CP003630">
    <property type="protein sequence ID" value="AFZ18121.1"/>
    <property type="molecule type" value="Genomic_DNA"/>
</dbReference>
<evidence type="ECO:0000313" key="2">
    <source>
        <dbReference type="Proteomes" id="UP000010471"/>
    </source>
</evidence>
<dbReference type="KEGG" id="mic:Mic7113_2316"/>
<dbReference type="Proteomes" id="UP000010471">
    <property type="component" value="Chromosome"/>
</dbReference>
<accession>K9WEA3</accession>
<evidence type="ECO:0000313" key="1">
    <source>
        <dbReference type="EMBL" id="AFZ18121.1"/>
    </source>
</evidence>
<protein>
    <submittedName>
        <fullName evidence="1">Uncharacterized protein</fullName>
    </submittedName>
</protein>
<dbReference type="HOGENOM" id="CLU_3312799_0_0_3"/>
<dbReference type="AlphaFoldDB" id="K9WEA3"/>